<gene>
    <name evidence="2" type="ORF">RFULGI_LOCUS9917</name>
</gene>
<reference evidence="2" key="1">
    <citation type="submission" date="2021-06" db="EMBL/GenBank/DDBJ databases">
        <authorList>
            <person name="Kallberg Y."/>
            <person name="Tangrot J."/>
            <person name="Rosling A."/>
        </authorList>
    </citation>
    <scope>NUCLEOTIDE SEQUENCE</scope>
    <source>
        <strain evidence="2">IN212</strain>
    </source>
</reference>
<proteinExistence type="predicted"/>
<dbReference type="AlphaFoldDB" id="A0A9N9HLF4"/>
<evidence type="ECO:0000256" key="1">
    <source>
        <dbReference type="SAM" id="Phobius"/>
    </source>
</evidence>
<sequence length="53" mass="5849">MAETAFLLMLLVIERVITLETVLFVAFLALDDELAFISTSPGPFITAFDLDIT</sequence>
<evidence type="ECO:0000313" key="2">
    <source>
        <dbReference type="EMBL" id="CAG8689138.1"/>
    </source>
</evidence>
<feature type="non-terminal residue" evidence="2">
    <location>
        <position position="53"/>
    </location>
</feature>
<keyword evidence="3" id="KW-1185">Reference proteome</keyword>
<keyword evidence="1" id="KW-1133">Transmembrane helix</keyword>
<feature type="transmembrane region" description="Helical" evidence="1">
    <location>
        <begin position="6"/>
        <end position="30"/>
    </location>
</feature>
<dbReference type="EMBL" id="CAJVPZ010018622">
    <property type="protein sequence ID" value="CAG8689138.1"/>
    <property type="molecule type" value="Genomic_DNA"/>
</dbReference>
<organism evidence="2 3">
    <name type="scientific">Racocetra fulgida</name>
    <dbReference type="NCBI Taxonomy" id="60492"/>
    <lineage>
        <taxon>Eukaryota</taxon>
        <taxon>Fungi</taxon>
        <taxon>Fungi incertae sedis</taxon>
        <taxon>Mucoromycota</taxon>
        <taxon>Glomeromycotina</taxon>
        <taxon>Glomeromycetes</taxon>
        <taxon>Diversisporales</taxon>
        <taxon>Gigasporaceae</taxon>
        <taxon>Racocetra</taxon>
    </lineage>
</organism>
<comment type="caution">
    <text evidence="2">The sequence shown here is derived from an EMBL/GenBank/DDBJ whole genome shotgun (WGS) entry which is preliminary data.</text>
</comment>
<keyword evidence="1" id="KW-0812">Transmembrane</keyword>
<evidence type="ECO:0000313" key="3">
    <source>
        <dbReference type="Proteomes" id="UP000789396"/>
    </source>
</evidence>
<dbReference type="Proteomes" id="UP000789396">
    <property type="component" value="Unassembled WGS sequence"/>
</dbReference>
<name>A0A9N9HLF4_9GLOM</name>
<keyword evidence="1" id="KW-0472">Membrane</keyword>
<protein>
    <submittedName>
        <fullName evidence="2">4266_t:CDS:1</fullName>
    </submittedName>
</protein>
<accession>A0A9N9HLF4</accession>